<dbReference type="InterPro" id="IPR045235">
    <property type="entry name" value="PuuE_HpPgdA-like"/>
</dbReference>
<dbReference type="Pfam" id="PF01522">
    <property type="entry name" value="Polysacc_deac_1"/>
    <property type="match status" value="1"/>
</dbReference>
<dbReference type="PROSITE" id="PS51677">
    <property type="entry name" value="NODB"/>
    <property type="match status" value="1"/>
</dbReference>
<dbReference type="Pfam" id="PF11959">
    <property type="entry name" value="DUF3473"/>
    <property type="match status" value="1"/>
</dbReference>
<protein>
    <submittedName>
        <fullName evidence="2">DUF3473 domain-containing protein</fullName>
    </submittedName>
</protein>
<name>A0ABS8W7E9_9GAMM</name>
<dbReference type="InterPro" id="IPR002509">
    <property type="entry name" value="NODB_dom"/>
</dbReference>
<dbReference type="InterPro" id="IPR022560">
    <property type="entry name" value="DUF3473"/>
</dbReference>
<organism evidence="2 3">
    <name type="scientific">Motilimonas cestriensis</name>
    <dbReference type="NCBI Taxonomy" id="2742685"/>
    <lineage>
        <taxon>Bacteria</taxon>
        <taxon>Pseudomonadati</taxon>
        <taxon>Pseudomonadota</taxon>
        <taxon>Gammaproteobacteria</taxon>
        <taxon>Alteromonadales</taxon>
        <taxon>Alteromonadales genera incertae sedis</taxon>
        <taxon>Motilimonas</taxon>
    </lineage>
</organism>
<evidence type="ECO:0000313" key="3">
    <source>
        <dbReference type="Proteomes" id="UP001201273"/>
    </source>
</evidence>
<proteinExistence type="predicted"/>
<dbReference type="Gene3D" id="3.20.20.370">
    <property type="entry name" value="Glycoside hydrolase/deacetylase"/>
    <property type="match status" value="1"/>
</dbReference>
<gene>
    <name evidence="2" type="ORF">K6Y31_05135</name>
</gene>
<dbReference type="PANTHER" id="PTHR47561">
    <property type="entry name" value="POLYSACCHARIDE DEACETYLASE FAMILY PROTEIN (AFU_ORTHOLOGUE AFUA_6G05030)"/>
    <property type="match status" value="1"/>
</dbReference>
<reference evidence="2 3" key="1">
    <citation type="journal article" date="2022" name="Environ. Microbiol. Rep.">
        <title>Eco-phylogenetic analyses reveal divergent evolution of vitamin B12 metabolism in the marine bacterial family 'Psychromonadaceae'.</title>
        <authorList>
            <person name="Jin X."/>
            <person name="Yang Y."/>
            <person name="Cao H."/>
            <person name="Gao B."/>
            <person name="Zhao Z."/>
        </authorList>
    </citation>
    <scope>NUCLEOTIDE SEQUENCE [LARGE SCALE GENOMIC DNA]</scope>
    <source>
        <strain evidence="2 3">MKS20</strain>
    </source>
</reference>
<feature type="domain" description="NodB homology" evidence="1">
    <location>
        <begin position="29"/>
        <end position="292"/>
    </location>
</feature>
<accession>A0ABS8W7E9</accession>
<dbReference type="NCBIfam" id="TIGR03006">
    <property type="entry name" value="pepcterm_polyde"/>
    <property type="match status" value="1"/>
</dbReference>
<evidence type="ECO:0000259" key="1">
    <source>
        <dbReference type="PROSITE" id="PS51677"/>
    </source>
</evidence>
<comment type="caution">
    <text evidence="2">The sequence shown here is derived from an EMBL/GenBank/DDBJ whole genome shotgun (WGS) entry which is preliminary data.</text>
</comment>
<keyword evidence="3" id="KW-1185">Reference proteome</keyword>
<dbReference type="SUPFAM" id="SSF88713">
    <property type="entry name" value="Glycoside hydrolase/deacetylase"/>
    <property type="match status" value="1"/>
</dbReference>
<dbReference type="EMBL" id="JAIMJA010000004">
    <property type="protein sequence ID" value="MCE2594195.1"/>
    <property type="molecule type" value="Genomic_DNA"/>
</dbReference>
<dbReference type="Proteomes" id="UP001201273">
    <property type="component" value="Unassembled WGS sequence"/>
</dbReference>
<dbReference type="PANTHER" id="PTHR47561:SF1">
    <property type="entry name" value="POLYSACCHARIDE DEACETYLASE FAMILY PROTEIN (AFU_ORTHOLOGUE AFUA_6G05030)"/>
    <property type="match status" value="1"/>
</dbReference>
<dbReference type="RefSeq" id="WP_233051774.1">
    <property type="nucleotide sequence ID" value="NZ_JAIMJA010000004.1"/>
</dbReference>
<evidence type="ECO:0000313" key="2">
    <source>
        <dbReference type="EMBL" id="MCE2594195.1"/>
    </source>
</evidence>
<dbReference type="CDD" id="cd10941">
    <property type="entry name" value="CE4_PuuE_HpPgdA_like_2"/>
    <property type="match status" value="1"/>
</dbReference>
<sequence length="292" mass="34314">MDAICTASAMTVDLEDYFQVSAFEACSDRADWQQFECRVEVNTDRLLTLFERHQVKSTFFILGWIAERYPEVVQAIAKAGHEIASHGYDHQRVNTLTEQGFASDVLRSKSLLEDITGQEVKGYRAPSFSFNQQTPWAYEVLAKAGYRYSSSVYPVKHDHYGSPLLPRFAFLAHPALLEIPISTLQIAGKNFPIGGGGYFRLYPELLMHWALRQFHRQEQHPYIFYIHPWELDPEQPRPFQVSRKTKFRHYLNLDKTQRRMERLLKQYQWQRMDELFLKPSRQTQIQTQQAFI</sequence>
<dbReference type="InterPro" id="IPR011330">
    <property type="entry name" value="Glyco_hydro/deAcase_b/a-brl"/>
</dbReference>
<dbReference type="InterPro" id="IPR014344">
    <property type="entry name" value="XrtA_polysacc_deacetyl"/>
</dbReference>